<keyword evidence="2 3" id="KW-0694">RNA-binding</keyword>
<evidence type="ECO:0000256" key="3">
    <source>
        <dbReference type="HAMAP-Rule" id="MF_00088"/>
    </source>
</evidence>
<protein>
    <recommendedName>
        <fullName evidence="3">RNA-binding protein KhpA</fullName>
    </recommendedName>
    <alternativeName>
        <fullName evidence="3">KH-domain protein A</fullName>
    </alternativeName>
</protein>
<evidence type="ECO:0000313" key="5">
    <source>
        <dbReference type="Proteomes" id="UP000095255"/>
    </source>
</evidence>
<dbReference type="OrthoDB" id="9812389at2"/>
<dbReference type="CDD" id="cd22533">
    <property type="entry name" value="KH-II_YlqC-like"/>
    <property type="match status" value="1"/>
</dbReference>
<keyword evidence="1 3" id="KW-0963">Cytoplasm</keyword>
<keyword evidence="3" id="KW-0133">Cell shape</keyword>
<gene>
    <name evidence="3" type="primary">khpA</name>
    <name evidence="4" type="ORF">BHU72_03125</name>
</gene>
<evidence type="ECO:0000313" key="4">
    <source>
        <dbReference type="EMBL" id="OEH85789.1"/>
    </source>
</evidence>
<evidence type="ECO:0000256" key="1">
    <source>
        <dbReference type="ARBA" id="ARBA00022490"/>
    </source>
</evidence>
<dbReference type="GO" id="GO:0003723">
    <property type="term" value="F:RNA binding"/>
    <property type="evidence" value="ECO:0007669"/>
    <property type="project" value="UniProtKB-UniRule"/>
</dbReference>
<sequence length="75" mass="8156">MQKLVEVIAKSLVDYPDEVRVKEVVDGDSIVFELSVAQSDMGKIIGKQGKTVKALRTVVNAAAVKDNKKISVEII</sequence>
<dbReference type="NCBIfam" id="NF001748">
    <property type="entry name" value="PRK00468.1"/>
    <property type="match status" value="1"/>
</dbReference>
<dbReference type="SUPFAM" id="SSF54814">
    <property type="entry name" value="Prokaryotic type KH domain (KH-domain type II)"/>
    <property type="match status" value="1"/>
</dbReference>
<dbReference type="GO" id="GO:0008360">
    <property type="term" value="P:regulation of cell shape"/>
    <property type="evidence" value="ECO:0007669"/>
    <property type="project" value="UniProtKB-KW"/>
</dbReference>
<dbReference type="Proteomes" id="UP000095255">
    <property type="component" value="Unassembled WGS sequence"/>
</dbReference>
<dbReference type="GO" id="GO:0009252">
    <property type="term" value="P:peptidoglycan biosynthetic process"/>
    <property type="evidence" value="ECO:0007669"/>
    <property type="project" value="UniProtKB-UniRule"/>
</dbReference>
<dbReference type="Pfam" id="PF13083">
    <property type="entry name" value="KH_KhpA-B"/>
    <property type="match status" value="1"/>
</dbReference>
<comment type="similarity">
    <text evidence="3">Belongs to the KhpA RNA-binding protein family.</text>
</comment>
<dbReference type="Gene3D" id="3.30.300.20">
    <property type="match status" value="1"/>
</dbReference>
<keyword evidence="5" id="KW-1185">Reference proteome</keyword>
<keyword evidence="3" id="KW-0961">Cell wall biogenesis/degradation</keyword>
<dbReference type="RefSeq" id="WP_069701872.1">
    <property type="nucleotide sequence ID" value="NZ_MJAT01000012.1"/>
</dbReference>
<keyword evidence="3" id="KW-0143">Chaperone</keyword>
<dbReference type="InterPro" id="IPR015946">
    <property type="entry name" value="KH_dom-like_a/b"/>
</dbReference>
<comment type="caution">
    <text evidence="4">The sequence shown here is derived from an EMBL/GenBank/DDBJ whole genome shotgun (WGS) entry which is preliminary data.</text>
</comment>
<dbReference type="InterPro" id="IPR009019">
    <property type="entry name" value="KH_sf_prok-type"/>
</dbReference>
<comment type="subcellular location">
    <subcellularLocation>
        <location evidence="3">Cytoplasm</location>
    </subcellularLocation>
</comment>
<evidence type="ECO:0000256" key="2">
    <source>
        <dbReference type="ARBA" id="ARBA00022884"/>
    </source>
</evidence>
<dbReference type="HAMAP" id="MF_00088">
    <property type="entry name" value="KhpA"/>
    <property type="match status" value="1"/>
</dbReference>
<reference evidence="4 5" key="1">
    <citation type="submission" date="2016-09" db="EMBL/GenBank/DDBJ databases">
        <title>Desulfuribacillus arsenicus sp. nov., an obligately anaerobic, dissimilatory arsenic- and antimonate-reducing bacterium isolated from anoxic sediments.</title>
        <authorList>
            <person name="Abin C.A."/>
            <person name="Hollibaugh J.T."/>
        </authorList>
    </citation>
    <scope>NUCLEOTIDE SEQUENCE [LARGE SCALE GENOMIC DNA]</scope>
    <source>
        <strain evidence="4 5">MLFW-2</strain>
    </source>
</reference>
<dbReference type="EMBL" id="MJAT01000012">
    <property type="protein sequence ID" value="OEH85789.1"/>
    <property type="molecule type" value="Genomic_DNA"/>
</dbReference>
<name>A0A1E5L728_9FIRM</name>
<dbReference type="PROSITE" id="PS50084">
    <property type="entry name" value="KH_TYPE_1"/>
    <property type="match status" value="1"/>
</dbReference>
<dbReference type="GO" id="GO:0071555">
    <property type="term" value="P:cell wall organization"/>
    <property type="evidence" value="ECO:0007669"/>
    <property type="project" value="UniProtKB-KW"/>
</dbReference>
<dbReference type="GO" id="GO:0005737">
    <property type="term" value="C:cytoplasm"/>
    <property type="evidence" value="ECO:0007669"/>
    <property type="project" value="UniProtKB-SubCell"/>
</dbReference>
<dbReference type="STRING" id="1390249.BHU72_03125"/>
<dbReference type="PANTHER" id="PTHR34654:SF1">
    <property type="entry name" value="RNA-BINDING PROTEIN KHPA"/>
    <property type="match status" value="1"/>
</dbReference>
<dbReference type="InterPro" id="IPR020627">
    <property type="entry name" value="KhpA"/>
</dbReference>
<comment type="subunit">
    <text evidence="3">Forms a complex with KhpB.</text>
</comment>
<comment type="function">
    <text evidence="3">A probable RNA chaperone. Forms a complex with KhpB which binds to cellular RNA and controls its expression. Plays a role in peptidoglycan (PG) homeostasis and cell length regulation.</text>
</comment>
<dbReference type="AlphaFoldDB" id="A0A1E5L728"/>
<dbReference type="PANTHER" id="PTHR34654">
    <property type="entry name" value="UPF0109 PROTEIN SCO5592"/>
    <property type="match status" value="1"/>
</dbReference>
<organism evidence="4 5">
    <name type="scientific">Desulfuribacillus stibiiarsenatis</name>
    <dbReference type="NCBI Taxonomy" id="1390249"/>
    <lineage>
        <taxon>Bacteria</taxon>
        <taxon>Bacillati</taxon>
        <taxon>Bacillota</taxon>
        <taxon>Desulfuribacillia</taxon>
        <taxon>Desulfuribacillales</taxon>
        <taxon>Desulfuribacillaceae</taxon>
        <taxon>Desulfuribacillus</taxon>
    </lineage>
</organism>
<accession>A0A1E5L728</accession>
<proteinExistence type="inferred from homology"/>